<dbReference type="InterPro" id="IPR027405">
    <property type="entry name" value="YidB-like"/>
</dbReference>
<dbReference type="AlphaFoldDB" id="A0A135HYX3"/>
<dbReference type="EMBL" id="LNTU01000001">
    <property type="protein sequence ID" value="KXF78385.1"/>
    <property type="molecule type" value="Genomic_DNA"/>
</dbReference>
<dbReference type="OrthoDB" id="4235777at2"/>
<feature type="compositionally biased region" description="Low complexity" evidence="1">
    <location>
        <begin position="36"/>
        <end position="53"/>
    </location>
</feature>
<evidence type="ECO:0000256" key="1">
    <source>
        <dbReference type="SAM" id="MobiDB-lite"/>
    </source>
</evidence>
<feature type="compositionally biased region" description="Polar residues" evidence="1">
    <location>
        <begin position="86"/>
        <end position="99"/>
    </location>
</feature>
<reference evidence="2 3" key="1">
    <citation type="submission" date="2015-11" db="EMBL/GenBank/DDBJ databases">
        <title>Draft genome sequence of Paramesorhizobium deserti A-3-E, a strain highly resistant to diverse beta-lactam antibiotics.</title>
        <authorList>
            <person name="Lv R."/>
            <person name="Yang X."/>
            <person name="Fang N."/>
            <person name="Guo J."/>
            <person name="Luo X."/>
            <person name="Peng F."/>
            <person name="Yang R."/>
            <person name="Cui Y."/>
            <person name="Fang C."/>
            <person name="Song Y."/>
        </authorList>
    </citation>
    <scope>NUCLEOTIDE SEQUENCE [LARGE SCALE GENOMIC DNA]</scope>
    <source>
        <strain evidence="2 3">A-3-E</strain>
    </source>
</reference>
<sequence length="147" mass="14484">MGMFDNASGQAVPGGSLAKPLMIALGALMVGKMLSGGSQSSASPAASGAQDSSQGGGLGGLLDKLSNAGHSDKVSSWVGNGPNAPIQPSQLGTALGPQTVSSLAQQSGLNEQDLLSQLSQALPGVVDKLTANGQVPSQQDISKLFQG</sequence>
<organism evidence="2 3">
    <name type="scientific">Paramesorhizobium deserti</name>
    <dbReference type="NCBI Taxonomy" id="1494590"/>
    <lineage>
        <taxon>Bacteria</taxon>
        <taxon>Pseudomonadati</taxon>
        <taxon>Pseudomonadota</taxon>
        <taxon>Alphaproteobacteria</taxon>
        <taxon>Hyphomicrobiales</taxon>
        <taxon>Phyllobacteriaceae</taxon>
        <taxon>Paramesorhizobium</taxon>
    </lineage>
</organism>
<dbReference type="Gene3D" id="1.10.10.690">
    <property type="entry name" value="YidB-like"/>
    <property type="match status" value="1"/>
</dbReference>
<dbReference type="Proteomes" id="UP000070107">
    <property type="component" value="Unassembled WGS sequence"/>
</dbReference>
<proteinExistence type="predicted"/>
<comment type="caution">
    <text evidence="2">The sequence shown here is derived from an EMBL/GenBank/DDBJ whole genome shotgun (WGS) entry which is preliminary data.</text>
</comment>
<dbReference type="RefSeq" id="WP_068879655.1">
    <property type="nucleotide sequence ID" value="NZ_LNTU01000001.1"/>
</dbReference>
<dbReference type="STRING" id="1494590.ATN84_00845"/>
<dbReference type="InterPro" id="IPR045372">
    <property type="entry name" value="YidB"/>
</dbReference>
<name>A0A135HYX3_9HYPH</name>
<dbReference type="Pfam" id="PF20159">
    <property type="entry name" value="YidB"/>
    <property type="match status" value="1"/>
</dbReference>
<protein>
    <recommendedName>
        <fullName evidence="4">Ribosomal protein P2</fullName>
    </recommendedName>
</protein>
<gene>
    <name evidence="2" type="ORF">ATN84_00845</name>
</gene>
<evidence type="ECO:0000313" key="3">
    <source>
        <dbReference type="Proteomes" id="UP000070107"/>
    </source>
</evidence>
<feature type="region of interest" description="Disordered" evidence="1">
    <location>
        <begin position="36"/>
        <end position="99"/>
    </location>
</feature>
<dbReference type="SUPFAM" id="SSF140804">
    <property type="entry name" value="YidB-like"/>
    <property type="match status" value="1"/>
</dbReference>
<evidence type="ECO:0000313" key="2">
    <source>
        <dbReference type="EMBL" id="KXF78385.1"/>
    </source>
</evidence>
<evidence type="ECO:0008006" key="4">
    <source>
        <dbReference type="Google" id="ProtNLM"/>
    </source>
</evidence>
<accession>A0A135HYX3</accession>
<keyword evidence="3" id="KW-1185">Reference proteome</keyword>